<evidence type="ECO:0000313" key="1">
    <source>
        <dbReference type="EMBL" id="QHT80247.1"/>
    </source>
</evidence>
<reference evidence="1" key="1">
    <citation type="journal article" date="2020" name="Nature">
        <title>Giant virus diversity and host interactions through global metagenomics.</title>
        <authorList>
            <person name="Schulz F."/>
            <person name="Roux S."/>
            <person name="Paez-Espino D."/>
            <person name="Jungbluth S."/>
            <person name="Walsh D.A."/>
            <person name="Denef V.J."/>
            <person name="McMahon K.D."/>
            <person name="Konstantinidis K.T."/>
            <person name="Eloe-Fadrosh E.A."/>
            <person name="Kyrpides N.C."/>
            <person name="Woyke T."/>
        </authorList>
    </citation>
    <scope>NUCLEOTIDE SEQUENCE</scope>
    <source>
        <strain evidence="1">GVMAG-M-3300023184-120</strain>
    </source>
</reference>
<dbReference type="AlphaFoldDB" id="A0A6C0HIL3"/>
<accession>A0A6C0HIL3</accession>
<proteinExistence type="predicted"/>
<protein>
    <submittedName>
        <fullName evidence="1">Uncharacterized protein</fullName>
    </submittedName>
</protein>
<organism evidence="1">
    <name type="scientific">viral metagenome</name>
    <dbReference type="NCBI Taxonomy" id="1070528"/>
    <lineage>
        <taxon>unclassified sequences</taxon>
        <taxon>metagenomes</taxon>
        <taxon>organismal metagenomes</taxon>
    </lineage>
</organism>
<dbReference type="EMBL" id="MN739966">
    <property type="protein sequence ID" value="QHT80247.1"/>
    <property type="molecule type" value="Genomic_DNA"/>
</dbReference>
<name>A0A6C0HIL3_9ZZZZ</name>
<sequence length="59" mass="6889">MASPTRRALYRIQGKKSLCRGKSIKKPNRCKKVKGCKVASGKKRTYCRKKKTTRYTRRV</sequence>